<dbReference type="AlphaFoldDB" id="A0A0E9RX12"/>
<protein>
    <submittedName>
        <fullName evidence="1">Uncharacterized protein</fullName>
    </submittedName>
</protein>
<sequence length="27" mass="3186">MVYSLVGPRHLKPPLPMACVRERIRHE</sequence>
<accession>A0A0E9RX12</accession>
<organism evidence="1">
    <name type="scientific">Anguilla anguilla</name>
    <name type="common">European freshwater eel</name>
    <name type="synonym">Muraena anguilla</name>
    <dbReference type="NCBI Taxonomy" id="7936"/>
    <lineage>
        <taxon>Eukaryota</taxon>
        <taxon>Metazoa</taxon>
        <taxon>Chordata</taxon>
        <taxon>Craniata</taxon>
        <taxon>Vertebrata</taxon>
        <taxon>Euteleostomi</taxon>
        <taxon>Actinopterygii</taxon>
        <taxon>Neopterygii</taxon>
        <taxon>Teleostei</taxon>
        <taxon>Anguilliformes</taxon>
        <taxon>Anguillidae</taxon>
        <taxon>Anguilla</taxon>
    </lineage>
</organism>
<proteinExistence type="predicted"/>
<reference evidence="1" key="2">
    <citation type="journal article" date="2015" name="Fish Shellfish Immunol.">
        <title>Early steps in the European eel (Anguilla anguilla)-Vibrio vulnificus interaction in the gills: Role of the RtxA13 toxin.</title>
        <authorList>
            <person name="Callol A."/>
            <person name="Pajuelo D."/>
            <person name="Ebbesson L."/>
            <person name="Teles M."/>
            <person name="MacKenzie S."/>
            <person name="Amaro C."/>
        </authorList>
    </citation>
    <scope>NUCLEOTIDE SEQUENCE</scope>
</reference>
<evidence type="ECO:0000313" key="1">
    <source>
        <dbReference type="EMBL" id="JAH33706.1"/>
    </source>
</evidence>
<dbReference type="EMBL" id="GBXM01074871">
    <property type="protein sequence ID" value="JAH33706.1"/>
    <property type="molecule type" value="Transcribed_RNA"/>
</dbReference>
<name>A0A0E9RX12_ANGAN</name>
<reference evidence="1" key="1">
    <citation type="submission" date="2014-11" db="EMBL/GenBank/DDBJ databases">
        <authorList>
            <person name="Amaro Gonzalez C."/>
        </authorList>
    </citation>
    <scope>NUCLEOTIDE SEQUENCE</scope>
</reference>